<sequence>MNNKKYFYRLTMNACKSLYVAAGFKEDCINIISQFEILEQPTFHNFCNIWNDVKFSYVFAGRASHAELVEFAEEALDIAKEFISAHKSFKTIIGGIYLLYGLFFTMPVSQPKIRMVFTDWQNIIKLQTLFYHNKQYDAVYIINQLIEKNAFVHSLSEHESGLENYYLLNDFMRGNSRIAQSSAENREWTKIFDNLNKVNKLYLEEKAKLAEFSEHLVPKIYDTIGVQNLMDTVKELNPEYNFPSLIDENVINGDSPTTSNNTRSFSLSSKLGSGDDSDTLDESDVDDED</sequence>
<dbReference type="Pfam" id="PF09808">
    <property type="entry name" value="SNAPC1"/>
    <property type="match status" value="1"/>
</dbReference>
<feature type="compositionally biased region" description="Polar residues" evidence="1">
    <location>
        <begin position="253"/>
        <end position="263"/>
    </location>
</feature>
<protein>
    <recommendedName>
        <fullName evidence="5">snRNA-activating protein complex subunit 1</fullName>
    </recommendedName>
</protein>
<evidence type="ECO:0000313" key="3">
    <source>
        <dbReference type="EMBL" id="KAK0166539.1"/>
    </source>
</evidence>
<name>A0AA39KM62_9HYME</name>
<evidence type="ECO:0000313" key="4">
    <source>
        <dbReference type="Proteomes" id="UP001168990"/>
    </source>
</evidence>
<evidence type="ECO:0000256" key="2">
    <source>
        <dbReference type="SAM" id="Phobius"/>
    </source>
</evidence>
<evidence type="ECO:0008006" key="5">
    <source>
        <dbReference type="Google" id="ProtNLM"/>
    </source>
</evidence>
<reference evidence="3" key="1">
    <citation type="journal article" date="2023" name="bioRxiv">
        <title>Scaffold-level genome assemblies of two parasitoid biocontrol wasps reveal the parthenogenesis mechanism and an associated novel virus.</title>
        <authorList>
            <person name="Inwood S."/>
            <person name="Skelly J."/>
            <person name="Guhlin J."/>
            <person name="Harrop T."/>
            <person name="Goldson S."/>
            <person name="Dearden P."/>
        </authorList>
    </citation>
    <scope>NUCLEOTIDE SEQUENCE</scope>
    <source>
        <strain evidence="3">Irish</strain>
        <tissue evidence="3">Whole body</tissue>
    </source>
</reference>
<dbReference type="PANTHER" id="PTHR15131">
    <property type="entry name" value="SMALL NUCLEAR RNA ACTIVATING COMPLEX, POLYPEPTIDE 1"/>
    <property type="match status" value="1"/>
</dbReference>
<dbReference type="PANTHER" id="PTHR15131:SF3">
    <property type="entry name" value="SNRNA-ACTIVATING PROTEIN COMPLEX SUBUNIT 1"/>
    <property type="match status" value="1"/>
</dbReference>
<reference evidence="3" key="2">
    <citation type="submission" date="2023-03" db="EMBL/GenBank/DDBJ databases">
        <authorList>
            <person name="Inwood S.N."/>
            <person name="Skelly J.G."/>
            <person name="Guhlin J."/>
            <person name="Harrop T.W.R."/>
            <person name="Goldson S.G."/>
            <person name="Dearden P.K."/>
        </authorList>
    </citation>
    <scope>NUCLEOTIDE SEQUENCE</scope>
    <source>
        <strain evidence="3">Irish</strain>
        <tissue evidence="3">Whole body</tissue>
    </source>
</reference>
<evidence type="ECO:0000256" key="1">
    <source>
        <dbReference type="SAM" id="MobiDB-lite"/>
    </source>
</evidence>
<organism evidence="3 4">
    <name type="scientific">Microctonus aethiopoides</name>
    <dbReference type="NCBI Taxonomy" id="144406"/>
    <lineage>
        <taxon>Eukaryota</taxon>
        <taxon>Metazoa</taxon>
        <taxon>Ecdysozoa</taxon>
        <taxon>Arthropoda</taxon>
        <taxon>Hexapoda</taxon>
        <taxon>Insecta</taxon>
        <taxon>Pterygota</taxon>
        <taxon>Neoptera</taxon>
        <taxon>Endopterygota</taxon>
        <taxon>Hymenoptera</taxon>
        <taxon>Apocrita</taxon>
        <taxon>Ichneumonoidea</taxon>
        <taxon>Braconidae</taxon>
        <taxon>Euphorinae</taxon>
        <taxon>Microctonus</taxon>
    </lineage>
</organism>
<accession>A0AA39KM62</accession>
<keyword evidence="2" id="KW-0812">Transmembrane</keyword>
<keyword evidence="2" id="KW-0472">Membrane</keyword>
<comment type="caution">
    <text evidence="3">The sequence shown here is derived from an EMBL/GenBank/DDBJ whole genome shotgun (WGS) entry which is preliminary data.</text>
</comment>
<dbReference type="GO" id="GO:0019185">
    <property type="term" value="C:snRNA-activating protein complex"/>
    <property type="evidence" value="ECO:0007669"/>
    <property type="project" value="TreeGrafter"/>
</dbReference>
<dbReference type="InterPro" id="IPR019188">
    <property type="entry name" value="SNAPC1"/>
</dbReference>
<gene>
    <name evidence="3" type="ORF">PV328_004949</name>
</gene>
<feature type="compositionally biased region" description="Acidic residues" evidence="1">
    <location>
        <begin position="275"/>
        <end position="289"/>
    </location>
</feature>
<dbReference type="GO" id="GO:0042796">
    <property type="term" value="P:snRNA transcription by RNA polymerase III"/>
    <property type="evidence" value="ECO:0007669"/>
    <property type="project" value="TreeGrafter"/>
</dbReference>
<keyword evidence="4" id="KW-1185">Reference proteome</keyword>
<feature type="transmembrane region" description="Helical" evidence="2">
    <location>
        <begin position="89"/>
        <end position="108"/>
    </location>
</feature>
<feature type="region of interest" description="Disordered" evidence="1">
    <location>
        <begin position="253"/>
        <end position="289"/>
    </location>
</feature>
<keyword evidence="2" id="KW-1133">Transmembrane helix</keyword>
<dbReference type="GO" id="GO:0042795">
    <property type="term" value="P:snRNA transcription by RNA polymerase II"/>
    <property type="evidence" value="ECO:0007669"/>
    <property type="project" value="TreeGrafter"/>
</dbReference>
<proteinExistence type="predicted"/>
<dbReference type="Proteomes" id="UP001168990">
    <property type="component" value="Unassembled WGS sequence"/>
</dbReference>
<dbReference type="GO" id="GO:0043565">
    <property type="term" value="F:sequence-specific DNA binding"/>
    <property type="evidence" value="ECO:0007669"/>
    <property type="project" value="TreeGrafter"/>
</dbReference>
<dbReference type="AlphaFoldDB" id="A0AA39KM62"/>
<dbReference type="EMBL" id="JAQQBS010001422">
    <property type="protein sequence ID" value="KAK0166539.1"/>
    <property type="molecule type" value="Genomic_DNA"/>
</dbReference>
<feature type="compositionally biased region" description="Low complexity" evidence="1">
    <location>
        <begin position="264"/>
        <end position="274"/>
    </location>
</feature>